<evidence type="ECO:0000313" key="2">
    <source>
        <dbReference type="EMBL" id="SJN59406.1"/>
    </source>
</evidence>
<organism evidence="2 3">
    <name type="scientific">Vibrio ruber (strain DSM 16370 / JCM 11486 / BCRC 17186 / CECT 7878 / LMG 23124 / VR1)</name>
    <dbReference type="NCBI Taxonomy" id="1123498"/>
    <lineage>
        <taxon>Bacteria</taxon>
        <taxon>Pseudomonadati</taxon>
        <taxon>Pseudomonadota</taxon>
        <taxon>Gammaproteobacteria</taxon>
        <taxon>Vibrionales</taxon>
        <taxon>Vibrionaceae</taxon>
        <taxon>Vibrio</taxon>
    </lineage>
</organism>
<evidence type="ECO:0000313" key="3">
    <source>
        <dbReference type="Proteomes" id="UP000188276"/>
    </source>
</evidence>
<proteinExistence type="predicted"/>
<keyword evidence="3" id="KW-1185">Reference proteome</keyword>
<sequence length="74" mass="7998">MASNLGAGGWEGKNDRLLVWDAIKFLDFNHISEAPQVLFQGRKSTPKGLGGEFSAPNQGRIDSHPAKAILKNPP</sequence>
<dbReference type="EMBL" id="FULE01000049">
    <property type="protein sequence ID" value="SJN59406.1"/>
    <property type="molecule type" value="Genomic_DNA"/>
</dbReference>
<dbReference type="Proteomes" id="UP000188276">
    <property type="component" value="Unassembled WGS sequence"/>
</dbReference>
<accession>A0A1R4LS34</accession>
<gene>
    <name evidence="2" type="ORF">VR7878_03406</name>
</gene>
<protein>
    <submittedName>
        <fullName evidence="2">Uncharacterized protein</fullName>
    </submittedName>
</protein>
<reference evidence="3" key="1">
    <citation type="submission" date="2017-02" db="EMBL/GenBank/DDBJ databases">
        <authorList>
            <person name="Rodrigo-Torres L."/>
            <person name="Arahal R.D."/>
            <person name="Lucena T."/>
        </authorList>
    </citation>
    <scope>NUCLEOTIDE SEQUENCE [LARGE SCALE GENOMIC DNA]</scope>
    <source>
        <strain evidence="3">CECT 7878</strain>
    </source>
</reference>
<evidence type="ECO:0000256" key="1">
    <source>
        <dbReference type="SAM" id="MobiDB-lite"/>
    </source>
</evidence>
<feature type="region of interest" description="Disordered" evidence="1">
    <location>
        <begin position="41"/>
        <end position="74"/>
    </location>
</feature>
<name>A0A1R4LS34_VIBR1</name>
<dbReference type="AlphaFoldDB" id="A0A1R4LS34"/>